<name>A0ABS4GF16_9FIRM</name>
<organism evidence="7 8">
    <name type="scientific">Sedimentibacter acidaminivorans</name>
    <dbReference type="NCBI Taxonomy" id="913099"/>
    <lineage>
        <taxon>Bacteria</taxon>
        <taxon>Bacillati</taxon>
        <taxon>Bacillota</taxon>
        <taxon>Tissierellia</taxon>
        <taxon>Sedimentibacter</taxon>
    </lineage>
</organism>
<sequence length="144" mass="16067">MDYIGWAWLFVIVVCIVIEATTMGLTTIWFGIGAIVAWITSGLGFRLEVQIFVFLVVSILCLVLTRPIAVKKLKIGKIRTNADSIIGECVKVITTINNINNEGTVKARGQIWSARSFNDEVIEKDEIVCVKEITGVRLIVERKK</sequence>
<comment type="subcellular location">
    <subcellularLocation>
        <location evidence="1">Membrane</location>
        <topology evidence="1">Multi-pass membrane protein</topology>
    </subcellularLocation>
</comment>
<proteinExistence type="predicted"/>
<keyword evidence="2 5" id="KW-0812">Transmembrane</keyword>
<dbReference type="Pfam" id="PF01957">
    <property type="entry name" value="NfeD"/>
    <property type="match status" value="1"/>
</dbReference>
<dbReference type="InterPro" id="IPR012340">
    <property type="entry name" value="NA-bd_OB-fold"/>
</dbReference>
<dbReference type="InterPro" id="IPR052165">
    <property type="entry name" value="Membrane_assoc_protease"/>
</dbReference>
<feature type="domain" description="NfeD-like C-terminal" evidence="6">
    <location>
        <begin position="82"/>
        <end position="142"/>
    </location>
</feature>
<protein>
    <submittedName>
        <fullName evidence="7">Membrane protein implicated in regulation of membrane protease activity</fullName>
    </submittedName>
</protein>
<evidence type="ECO:0000313" key="8">
    <source>
        <dbReference type="Proteomes" id="UP001519342"/>
    </source>
</evidence>
<keyword evidence="3 5" id="KW-1133">Transmembrane helix</keyword>
<keyword evidence="4 5" id="KW-0472">Membrane</keyword>
<evidence type="ECO:0000259" key="6">
    <source>
        <dbReference type="Pfam" id="PF01957"/>
    </source>
</evidence>
<dbReference type="PANTHER" id="PTHR33507:SF3">
    <property type="entry name" value="INNER MEMBRANE PROTEIN YBBJ"/>
    <property type="match status" value="1"/>
</dbReference>
<evidence type="ECO:0000256" key="2">
    <source>
        <dbReference type="ARBA" id="ARBA00022692"/>
    </source>
</evidence>
<comment type="caution">
    <text evidence="7">The sequence shown here is derived from an EMBL/GenBank/DDBJ whole genome shotgun (WGS) entry which is preliminary data.</text>
</comment>
<dbReference type="Proteomes" id="UP001519342">
    <property type="component" value="Unassembled WGS sequence"/>
</dbReference>
<dbReference type="Gene3D" id="2.40.50.140">
    <property type="entry name" value="Nucleic acid-binding proteins"/>
    <property type="match status" value="1"/>
</dbReference>
<keyword evidence="8" id="KW-1185">Reference proteome</keyword>
<evidence type="ECO:0000256" key="3">
    <source>
        <dbReference type="ARBA" id="ARBA00022989"/>
    </source>
</evidence>
<keyword evidence="7" id="KW-0645">Protease</keyword>
<dbReference type="GO" id="GO:0008233">
    <property type="term" value="F:peptidase activity"/>
    <property type="evidence" value="ECO:0007669"/>
    <property type="project" value="UniProtKB-KW"/>
</dbReference>
<reference evidence="7 8" key="1">
    <citation type="submission" date="2021-03" db="EMBL/GenBank/DDBJ databases">
        <title>Genomic Encyclopedia of Type Strains, Phase IV (KMG-IV): sequencing the most valuable type-strain genomes for metagenomic binning, comparative biology and taxonomic classification.</title>
        <authorList>
            <person name="Goeker M."/>
        </authorList>
    </citation>
    <scope>NUCLEOTIDE SEQUENCE [LARGE SCALE GENOMIC DNA]</scope>
    <source>
        <strain evidence="7 8">DSM 24004</strain>
    </source>
</reference>
<keyword evidence="7" id="KW-0378">Hydrolase</keyword>
<dbReference type="SUPFAM" id="SSF141322">
    <property type="entry name" value="NfeD domain-like"/>
    <property type="match status" value="1"/>
</dbReference>
<gene>
    <name evidence="7" type="ORF">J2Z76_002109</name>
</gene>
<accession>A0ABS4GF16</accession>
<evidence type="ECO:0000256" key="5">
    <source>
        <dbReference type="SAM" id="Phobius"/>
    </source>
</evidence>
<evidence type="ECO:0000313" key="7">
    <source>
        <dbReference type="EMBL" id="MBP1926244.1"/>
    </source>
</evidence>
<evidence type="ECO:0000256" key="4">
    <source>
        <dbReference type="ARBA" id="ARBA00023136"/>
    </source>
</evidence>
<dbReference type="PANTHER" id="PTHR33507">
    <property type="entry name" value="INNER MEMBRANE PROTEIN YBBJ"/>
    <property type="match status" value="1"/>
</dbReference>
<evidence type="ECO:0000256" key="1">
    <source>
        <dbReference type="ARBA" id="ARBA00004141"/>
    </source>
</evidence>
<feature type="transmembrane region" description="Helical" evidence="5">
    <location>
        <begin position="51"/>
        <end position="69"/>
    </location>
</feature>
<dbReference type="RefSeq" id="WP_209511983.1">
    <property type="nucleotide sequence ID" value="NZ_JAGGKS010000006.1"/>
</dbReference>
<dbReference type="GO" id="GO:0006508">
    <property type="term" value="P:proteolysis"/>
    <property type="evidence" value="ECO:0007669"/>
    <property type="project" value="UniProtKB-KW"/>
</dbReference>
<dbReference type="EMBL" id="JAGGKS010000006">
    <property type="protein sequence ID" value="MBP1926244.1"/>
    <property type="molecule type" value="Genomic_DNA"/>
</dbReference>
<feature type="transmembrane region" description="Helical" evidence="5">
    <location>
        <begin position="7"/>
        <end position="39"/>
    </location>
</feature>
<dbReference type="InterPro" id="IPR002810">
    <property type="entry name" value="NfeD-like_C"/>
</dbReference>